<evidence type="ECO:0000313" key="1">
    <source>
        <dbReference type="EMBL" id="TFK60124.1"/>
    </source>
</evidence>
<gene>
    <name evidence="1" type="ORF">BDN72DRAFT_883751</name>
</gene>
<organism evidence="1 2">
    <name type="scientific">Pluteus cervinus</name>
    <dbReference type="NCBI Taxonomy" id="181527"/>
    <lineage>
        <taxon>Eukaryota</taxon>
        <taxon>Fungi</taxon>
        <taxon>Dikarya</taxon>
        <taxon>Basidiomycota</taxon>
        <taxon>Agaricomycotina</taxon>
        <taxon>Agaricomycetes</taxon>
        <taxon>Agaricomycetidae</taxon>
        <taxon>Agaricales</taxon>
        <taxon>Pluteineae</taxon>
        <taxon>Pluteaceae</taxon>
        <taxon>Pluteus</taxon>
    </lineage>
</organism>
<dbReference type="Proteomes" id="UP000308600">
    <property type="component" value="Unassembled WGS sequence"/>
</dbReference>
<protein>
    <submittedName>
        <fullName evidence="1">Uncharacterized protein</fullName>
    </submittedName>
</protein>
<evidence type="ECO:0000313" key="2">
    <source>
        <dbReference type="Proteomes" id="UP000308600"/>
    </source>
</evidence>
<keyword evidence="2" id="KW-1185">Reference proteome</keyword>
<proteinExistence type="predicted"/>
<reference evidence="1 2" key="1">
    <citation type="journal article" date="2019" name="Nat. Ecol. Evol.">
        <title>Megaphylogeny resolves global patterns of mushroom evolution.</title>
        <authorList>
            <person name="Varga T."/>
            <person name="Krizsan K."/>
            <person name="Foldi C."/>
            <person name="Dima B."/>
            <person name="Sanchez-Garcia M."/>
            <person name="Sanchez-Ramirez S."/>
            <person name="Szollosi G.J."/>
            <person name="Szarkandi J.G."/>
            <person name="Papp V."/>
            <person name="Albert L."/>
            <person name="Andreopoulos W."/>
            <person name="Angelini C."/>
            <person name="Antonin V."/>
            <person name="Barry K.W."/>
            <person name="Bougher N.L."/>
            <person name="Buchanan P."/>
            <person name="Buyck B."/>
            <person name="Bense V."/>
            <person name="Catcheside P."/>
            <person name="Chovatia M."/>
            <person name="Cooper J."/>
            <person name="Damon W."/>
            <person name="Desjardin D."/>
            <person name="Finy P."/>
            <person name="Geml J."/>
            <person name="Haridas S."/>
            <person name="Hughes K."/>
            <person name="Justo A."/>
            <person name="Karasinski D."/>
            <person name="Kautmanova I."/>
            <person name="Kiss B."/>
            <person name="Kocsube S."/>
            <person name="Kotiranta H."/>
            <person name="LaButti K.M."/>
            <person name="Lechner B.E."/>
            <person name="Liimatainen K."/>
            <person name="Lipzen A."/>
            <person name="Lukacs Z."/>
            <person name="Mihaltcheva S."/>
            <person name="Morgado L.N."/>
            <person name="Niskanen T."/>
            <person name="Noordeloos M.E."/>
            <person name="Ohm R.A."/>
            <person name="Ortiz-Santana B."/>
            <person name="Ovrebo C."/>
            <person name="Racz N."/>
            <person name="Riley R."/>
            <person name="Savchenko A."/>
            <person name="Shiryaev A."/>
            <person name="Soop K."/>
            <person name="Spirin V."/>
            <person name="Szebenyi C."/>
            <person name="Tomsovsky M."/>
            <person name="Tulloss R.E."/>
            <person name="Uehling J."/>
            <person name="Grigoriev I.V."/>
            <person name="Vagvolgyi C."/>
            <person name="Papp T."/>
            <person name="Martin F.M."/>
            <person name="Miettinen O."/>
            <person name="Hibbett D.S."/>
            <person name="Nagy L.G."/>
        </authorList>
    </citation>
    <scope>NUCLEOTIDE SEQUENCE [LARGE SCALE GENOMIC DNA]</scope>
    <source>
        <strain evidence="1 2">NL-1719</strain>
    </source>
</reference>
<accession>A0ACD3A4A6</accession>
<dbReference type="EMBL" id="ML208828">
    <property type="protein sequence ID" value="TFK60124.1"/>
    <property type="molecule type" value="Genomic_DNA"/>
</dbReference>
<sequence>MAITRTPTIDDDSDSDGYWGDCKNDWEAIPDSPPTSATVDSEQDSDKQEDSSRNRERTAARVNDNRAAAASHHVVNKKATPFPETRAPSSTTPTGGRTPSGYIRDALRIHRAKSSSHSKDTVVVSDGDDDDTDNE</sequence>
<name>A0ACD3A4A6_9AGAR</name>
<feature type="non-terminal residue" evidence="1">
    <location>
        <position position="135"/>
    </location>
</feature>